<dbReference type="Gene3D" id="3.30.450.40">
    <property type="match status" value="1"/>
</dbReference>
<dbReference type="AlphaFoldDB" id="A0A423UKQ1"/>
<dbReference type="PROSITE" id="PS50887">
    <property type="entry name" value="GGDEF"/>
    <property type="match status" value="1"/>
</dbReference>
<reference evidence="4" key="1">
    <citation type="submission" date="2018-05" db="EMBL/GenBank/DDBJ databases">
        <title>Genome Sequencing of selected type strains of the family Eggerthellaceae.</title>
        <authorList>
            <person name="Danylec N."/>
            <person name="Stoll D.A."/>
            <person name="Doetsch A."/>
            <person name="Huch M."/>
        </authorList>
    </citation>
    <scope>NUCLEOTIDE SEQUENCE [LARGE SCALE GENOMIC DNA]</scope>
    <source>
        <strain evidence="4">DSM 27213</strain>
    </source>
</reference>
<name>A0A423UKQ1_9ACTN</name>
<reference evidence="3" key="2">
    <citation type="journal article" date="2019" name="Int. J. Syst. Evol. Microbiol.">
        <title>Gordonibacter faecihominis is a later heterotypic synonym of Gordonibacter urolithinfaciens.</title>
        <authorList>
            <person name="Danylec N."/>
            <person name="Stoll D.A."/>
            <person name="Huch M."/>
        </authorList>
    </citation>
    <scope>NUCLEOTIDE SEQUENCE</scope>
    <source>
        <strain evidence="3">DSM 27213</strain>
    </source>
</reference>
<evidence type="ECO:0000259" key="1">
    <source>
        <dbReference type="PROSITE" id="PS50887"/>
    </source>
</evidence>
<feature type="domain" description="GGDEF" evidence="1">
    <location>
        <begin position="319"/>
        <end position="443"/>
    </location>
</feature>
<reference evidence="2 5" key="4">
    <citation type="journal article" date="2019" name="Nat. Med.">
        <title>A library of human gut bacterial isolates paired with longitudinal multiomics data enables mechanistic microbiome research.</title>
        <authorList>
            <person name="Poyet M."/>
            <person name="Groussin M."/>
            <person name="Gibbons S.M."/>
            <person name="Avila-Pacheco J."/>
            <person name="Jiang X."/>
            <person name="Kearney S.M."/>
            <person name="Perrotta A.R."/>
            <person name="Berdy B."/>
            <person name="Zhao S."/>
            <person name="Lieberman T.D."/>
            <person name="Swanson P.K."/>
            <person name="Smith M."/>
            <person name="Roesemann S."/>
            <person name="Alexander J.E."/>
            <person name="Rich S.A."/>
            <person name="Livny J."/>
            <person name="Vlamakis H."/>
            <person name="Clish C."/>
            <person name="Bullock K."/>
            <person name="Deik A."/>
            <person name="Scott J."/>
            <person name="Pierce K.A."/>
            <person name="Xavier R.J."/>
            <person name="Alm E.J."/>
        </authorList>
    </citation>
    <scope>NUCLEOTIDE SEQUENCE [LARGE SCALE GENOMIC DNA]</scope>
    <source>
        <strain evidence="2 5">BIOML-A1</strain>
    </source>
</reference>
<evidence type="ECO:0000313" key="5">
    <source>
        <dbReference type="Proteomes" id="UP000462865"/>
    </source>
</evidence>
<dbReference type="InterPro" id="IPR000160">
    <property type="entry name" value="GGDEF_dom"/>
</dbReference>
<evidence type="ECO:0000313" key="4">
    <source>
        <dbReference type="Proteomes" id="UP000285258"/>
    </source>
</evidence>
<dbReference type="EMBL" id="QIBW01000006">
    <property type="protein sequence ID" value="ROT90199.1"/>
    <property type="molecule type" value="Genomic_DNA"/>
</dbReference>
<evidence type="ECO:0000313" key="2">
    <source>
        <dbReference type="EMBL" id="MSA94439.1"/>
    </source>
</evidence>
<dbReference type="CDD" id="cd01949">
    <property type="entry name" value="GGDEF"/>
    <property type="match status" value="1"/>
</dbReference>
<dbReference type="SMART" id="SM00267">
    <property type="entry name" value="GGDEF"/>
    <property type="match status" value="1"/>
</dbReference>
<gene>
    <name evidence="3" type="ORF">DMP12_06570</name>
    <name evidence="2" type="ORF">GKG38_05085</name>
</gene>
<organism evidence="3 4">
    <name type="scientific">Gordonibacter urolithinfaciens</name>
    <dbReference type="NCBI Taxonomy" id="1335613"/>
    <lineage>
        <taxon>Bacteria</taxon>
        <taxon>Bacillati</taxon>
        <taxon>Actinomycetota</taxon>
        <taxon>Coriobacteriia</taxon>
        <taxon>Eggerthellales</taxon>
        <taxon>Eggerthellaceae</taxon>
        <taxon>Gordonibacter</taxon>
    </lineage>
</organism>
<dbReference type="PANTHER" id="PTHR45138">
    <property type="entry name" value="REGULATORY COMPONENTS OF SENSORY TRANSDUCTION SYSTEM"/>
    <property type="match status" value="1"/>
</dbReference>
<protein>
    <submittedName>
        <fullName evidence="2 3">Diguanylate cyclase</fullName>
    </submittedName>
</protein>
<dbReference type="SUPFAM" id="SSF55781">
    <property type="entry name" value="GAF domain-like"/>
    <property type="match status" value="1"/>
</dbReference>
<dbReference type="Proteomes" id="UP000285258">
    <property type="component" value="Unassembled WGS sequence"/>
</dbReference>
<dbReference type="InterPro" id="IPR029787">
    <property type="entry name" value="Nucleotide_cyclase"/>
</dbReference>
<dbReference type="SMART" id="SM00065">
    <property type="entry name" value="GAF"/>
    <property type="match status" value="1"/>
</dbReference>
<dbReference type="Pfam" id="PF00990">
    <property type="entry name" value="GGDEF"/>
    <property type="match status" value="1"/>
</dbReference>
<dbReference type="GO" id="GO:0052621">
    <property type="term" value="F:diguanylate cyclase activity"/>
    <property type="evidence" value="ECO:0007669"/>
    <property type="project" value="TreeGrafter"/>
</dbReference>
<comment type="caution">
    <text evidence="3">The sequence shown here is derived from an EMBL/GenBank/DDBJ whole genome shotgun (WGS) entry which is preliminary data.</text>
</comment>
<dbReference type="Proteomes" id="UP000462865">
    <property type="component" value="Unassembled WGS sequence"/>
</dbReference>
<dbReference type="SUPFAM" id="SSF55073">
    <property type="entry name" value="Nucleotide cyclase"/>
    <property type="match status" value="1"/>
</dbReference>
<dbReference type="Pfam" id="PF01590">
    <property type="entry name" value="GAF"/>
    <property type="match status" value="1"/>
</dbReference>
<dbReference type="PANTHER" id="PTHR45138:SF9">
    <property type="entry name" value="DIGUANYLATE CYCLASE DGCM-RELATED"/>
    <property type="match status" value="1"/>
</dbReference>
<dbReference type="InterPro" id="IPR043128">
    <property type="entry name" value="Rev_trsase/Diguanyl_cyclase"/>
</dbReference>
<dbReference type="RefSeq" id="WP_096227204.1">
    <property type="nucleotide sequence ID" value="NZ_CP168029.1"/>
</dbReference>
<dbReference type="InterPro" id="IPR050469">
    <property type="entry name" value="Diguanylate_Cyclase"/>
</dbReference>
<dbReference type="Gene3D" id="3.30.70.270">
    <property type="match status" value="1"/>
</dbReference>
<sequence>MANPYEIFDALAECVYVSDLDTHEMLYLNGSAERLVGDWRGRTCYDVVLGKDAPCEFCNNHELSADAFVTWAHYNEKFGRHYLLKDKVVDWEGRPARFEVAFDMTAEQEQRRALETKLGLETLLVRCAMKLQNIDGFAGDMTSVLQMIGEFMEADRVYLFQVSPDGTSFSNSHEWCAEGVVPQIDELQNMDLHFVTQWMPLFLKRETIVVKNLEDLRETSPNEYEMLAPQGITTLVDAPLLVEGELIGSIGVDNPAAIHLDHCGEFFSSLSYFLSMELERYRTKERFRQLSFTDTLTGLGNRNRFIADVEELDAAGPRNGFGVVYVDMNGLKDINDRDGHARGDRALIAAGSALADALPGAYVYRMGGDEFLAIVKDVSADGFDALVETVRARLADASCPMAMGLHYAAEPCLVDEAVRWADGAMYEDKRAYYSSHAASARYRG</sequence>
<accession>A0A423UKQ1</accession>
<dbReference type="EMBL" id="WKZA01000015">
    <property type="protein sequence ID" value="MSA94439.1"/>
    <property type="molecule type" value="Genomic_DNA"/>
</dbReference>
<reference evidence="3" key="3">
    <citation type="journal article" date="2019" name="Microbiol. Resour. Announc.">
        <title>Draft Genome Sequences of Type Strains of Gordonibacter faecihominis, Paraeggerthella hongkongensis, Parvibacter caecicola,Slackia equolifaciens, Slackia faecicanis, and Slackia isoflavoniconvertens.</title>
        <authorList>
            <person name="Danylec N."/>
            <person name="Stoll D.A."/>
            <person name="Dotsch A."/>
            <person name="Huch M."/>
        </authorList>
    </citation>
    <scope>NUCLEOTIDE SEQUENCE</scope>
    <source>
        <strain evidence="3">DSM 27213</strain>
    </source>
</reference>
<proteinExistence type="predicted"/>
<evidence type="ECO:0000313" key="3">
    <source>
        <dbReference type="EMBL" id="ROT90199.1"/>
    </source>
</evidence>
<dbReference type="NCBIfam" id="TIGR00254">
    <property type="entry name" value="GGDEF"/>
    <property type="match status" value="1"/>
</dbReference>
<dbReference type="InterPro" id="IPR029016">
    <property type="entry name" value="GAF-like_dom_sf"/>
</dbReference>
<dbReference type="InterPro" id="IPR003018">
    <property type="entry name" value="GAF"/>
</dbReference>